<dbReference type="AlphaFoldDB" id="A0A6A6EZJ2"/>
<evidence type="ECO:0000313" key="1">
    <source>
        <dbReference type="EMBL" id="KAF2206359.1"/>
    </source>
</evidence>
<protein>
    <submittedName>
        <fullName evidence="1">Uncharacterized protein</fullName>
    </submittedName>
</protein>
<keyword evidence="2" id="KW-1185">Reference proteome</keyword>
<reference evidence="1" key="1">
    <citation type="journal article" date="2020" name="Stud. Mycol.">
        <title>101 Dothideomycetes genomes: a test case for predicting lifestyles and emergence of pathogens.</title>
        <authorList>
            <person name="Haridas S."/>
            <person name="Albert R."/>
            <person name="Binder M."/>
            <person name="Bloem J."/>
            <person name="Labutti K."/>
            <person name="Salamov A."/>
            <person name="Andreopoulos B."/>
            <person name="Baker S."/>
            <person name="Barry K."/>
            <person name="Bills G."/>
            <person name="Bluhm B."/>
            <person name="Cannon C."/>
            <person name="Castanera R."/>
            <person name="Culley D."/>
            <person name="Daum C."/>
            <person name="Ezra D."/>
            <person name="Gonzalez J."/>
            <person name="Henrissat B."/>
            <person name="Kuo A."/>
            <person name="Liang C."/>
            <person name="Lipzen A."/>
            <person name="Lutzoni F."/>
            <person name="Magnuson J."/>
            <person name="Mondo S."/>
            <person name="Nolan M."/>
            <person name="Ohm R."/>
            <person name="Pangilinan J."/>
            <person name="Park H.-J."/>
            <person name="Ramirez L."/>
            <person name="Alfaro M."/>
            <person name="Sun H."/>
            <person name="Tritt A."/>
            <person name="Yoshinaga Y."/>
            <person name="Zwiers L.-H."/>
            <person name="Turgeon B."/>
            <person name="Goodwin S."/>
            <person name="Spatafora J."/>
            <person name="Crous P."/>
            <person name="Grigoriev I."/>
        </authorList>
    </citation>
    <scope>NUCLEOTIDE SEQUENCE</scope>
    <source>
        <strain evidence="1">SCOH1-5</strain>
    </source>
</reference>
<gene>
    <name evidence="1" type="ORF">CERZMDRAFT_91979</name>
</gene>
<organism evidence="1 2">
    <name type="scientific">Cercospora zeae-maydis SCOH1-5</name>
    <dbReference type="NCBI Taxonomy" id="717836"/>
    <lineage>
        <taxon>Eukaryota</taxon>
        <taxon>Fungi</taxon>
        <taxon>Dikarya</taxon>
        <taxon>Ascomycota</taxon>
        <taxon>Pezizomycotina</taxon>
        <taxon>Dothideomycetes</taxon>
        <taxon>Dothideomycetidae</taxon>
        <taxon>Mycosphaerellales</taxon>
        <taxon>Mycosphaerellaceae</taxon>
        <taxon>Cercospora</taxon>
    </lineage>
</organism>
<dbReference type="Proteomes" id="UP000799539">
    <property type="component" value="Unassembled WGS sequence"/>
</dbReference>
<proteinExistence type="predicted"/>
<accession>A0A6A6EZJ2</accession>
<evidence type="ECO:0000313" key="2">
    <source>
        <dbReference type="Proteomes" id="UP000799539"/>
    </source>
</evidence>
<name>A0A6A6EZJ2_9PEZI</name>
<sequence length="110" mass="12773">MNTLKTRSNKRIYDCSRRLCEIGRPRSTVFSPVNRVSTAEDAYLRNLGLACQRMMYNHRVETESERHTVHLPRSKKDLPNFPVLDQIGTLILLLLLPLALRHRDAAARFQ</sequence>
<dbReference type="EMBL" id="ML992723">
    <property type="protein sequence ID" value="KAF2206359.1"/>
    <property type="molecule type" value="Genomic_DNA"/>
</dbReference>